<protein>
    <submittedName>
        <fullName evidence="3">Uncharacterized protein</fullName>
    </submittedName>
</protein>
<dbReference type="GO" id="GO:0050664">
    <property type="term" value="F:oxidoreductase activity, acting on NAD(P)H, oxygen as acceptor"/>
    <property type="evidence" value="ECO:0007669"/>
    <property type="project" value="TreeGrafter"/>
</dbReference>
<evidence type="ECO:0000256" key="2">
    <source>
        <dbReference type="ARBA" id="ARBA00023002"/>
    </source>
</evidence>
<dbReference type="AlphaFoldDB" id="A0A2R6QB85"/>
<dbReference type="STRING" id="98765.A0A2R6QB85"/>
<dbReference type="InterPro" id="IPR002347">
    <property type="entry name" value="SDR_fam"/>
</dbReference>
<dbReference type="PANTHER" id="PTHR43008">
    <property type="entry name" value="BENZIL REDUCTASE"/>
    <property type="match status" value="1"/>
</dbReference>
<accession>A0A2R6QB85</accession>
<dbReference type="Proteomes" id="UP000186601">
    <property type="component" value="Unassembled WGS sequence"/>
</dbReference>
<reference evidence="3 4" key="1">
    <citation type="submission" date="2018-02" db="EMBL/GenBank/DDBJ databases">
        <title>Genome sequence of the basidiomycete white-rot fungus Phlebia centrifuga.</title>
        <authorList>
            <person name="Granchi Z."/>
            <person name="Peng M."/>
            <person name="de Vries R.P."/>
            <person name="Hilden K."/>
            <person name="Makela M.R."/>
            <person name="Grigoriev I."/>
            <person name="Riley R."/>
        </authorList>
    </citation>
    <scope>NUCLEOTIDE SEQUENCE [LARGE SCALE GENOMIC DNA]</scope>
    <source>
        <strain evidence="3 4">FBCC195</strain>
    </source>
</reference>
<dbReference type="Gene3D" id="3.40.50.720">
    <property type="entry name" value="NAD(P)-binding Rossmann-like Domain"/>
    <property type="match status" value="1"/>
</dbReference>
<evidence type="ECO:0000313" key="3">
    <source>
        <dbReference type="EMBL" id="PSS05398.1"/>
    </source>
</evidence>
<evidence type="ECO:0000313" key="4">
    <source>
        <dbReference type="Proteomes" id="UP000186601"/>
    </source>
</evidence>
<organism evidence="3 4">
    <name type="scientific">Hermanssonia centrifuga</name>
    <dbReference type="NCBI Taxonomy" id="98765"/>
    <lineage>
        <taxon>Eukaryota</taxon>
        <taxon>Fungi</taxon>
        <taxon>Dikarya</taxon>
        <taxon>Basidiomycota</taxon>
        <taxon>Agaricomycotina</taxon>
        <taxon>Agaricomycetes</taxon>
        <taxon>Polyporales</taxon>
        <taxon>Meruliaceae</taxon>
        <taxon>Hermanssonia</taxon>
    </lineage>
</organism>
<dbReference type="GO" id="GO:0016616">
    <property type="term" value="F:oxidoreductase activity, acting on the CH-OH group of donors, NAD or NADP as acceptor"/>
    <property type="evidence" value="ECO:0007669"/>
    <property type="project" value="UniProtKB-ARBA"/>
</dbReference>
<name>A0A2R6QB85_9APHY</name>
<gene>
    <name evidence="3" type="ORF">PHLCEN_2v3887</name>
</gene>
<dbReference type="OrthoDB" id="9876299at2759"/>
<dbReference type="PANTHER" id="PTHR43008:SF8">
    <property type="entry name" value="BENZIL REDUCTASE ((S)-BENZOIN FORMING) IRC24"/>
    <property type="match status" value="1"/>
</dbReference>
<dbReference type="EMBL" id="MLYV02000373">
    <property type="protein sequence ID" value="PSS05398.1"/>
    <property type="molecule type" value="Genomic_DNA"/>
</dbReference>
<sequence length="183" mass="19898">MSSKPVVVVTGTSKTDATAFGHAISTAQKTYGHIDSLVLNAGVLEPTGKITSPDLNLEAWKAHFEVNFFSQVTAVRTVLPWLHKSELGGKIIFVSSGAATGNTHGWAPYNASKAASNSLCSLEGKMRDEDLHKFIRDHKEGNLVDPEDCGHVIAALALKAPQELTGKFVSWDSEECREYWDDQ</sequence>
<dbReference type="SUPFAM" id="SSF51735">
    <property type="entry name" value="NAD(P)-binding Rossmann-fold domains"/>
    <property type="match status" value="1"/>
</dbReference>
<dbReference type="InterPro" id="IPR036291">
    <property type="entry name" value="NAD(P)-bd_dom_sf"/>
</dbReference>
<comment type="similarity">
    <text evidence="1">Belongs to the short-chain dehydrogenases/reductases (SDR) family.</text>
</comment>
<keyword evidence="4" id="KW-1185">Reference proteome</keyword>
<proteinExistence type="inferred from homology"/>
<evidence type="ECO:0000256" key="1">
    <source>
        <dbReference type="ARBA" id="ARBA00006484"/>
    </source>
</evidence>
<comment type="caution">
    <text evidence="3">The sequence shown here is derived from an EMBL/GenBank/DDBJ whole genome shotgun (WGS) entry which is preliminary data.</text>
</comment>
<keyword evidence="2" id="KW-0560">Oxidoreductase</keyword>
<dbReference type="Pfam" id="PF00106">
    <property type="entry name" value="adh_short"/>
    <property type="match status" value="1"/>
</dbReference>